<dbReference type="InterPro" id="IPR002123">
    <property type="entry name" value="Plipid/glycerol_acylTrfase"/>
</dbReference>
<evidence type="ECO:0000256" key="3">
    <source>
        <dbReference type="ARBA" id="ARBA00022516"/>
    </source>
</evidence>
<keyword evidence="7" id="KW-0594">Phospholipid biosynthesis</keyword>
<dbReference type="Proteomes" id="UP001165060">
    <property type="component" value="Unassembled WGS sequence"/>
</dbReference>
<organism evidence="10 11">
    <name type="scientific">Tetraparma gracilis</name>
    <dbReference type="NCBI Taxonomy" id="2962635"/>
    <lineage>
        <taxon>Eukaryota</taxon>
        <taxon>Sar</taxon>
        <taxon>Stramenopiles</taxon>
        <taxon>Ochrophyta</taxon>
        <taxon>Bolidophyceae</taxon>
        <taxon>Parmales</taxon>
        <taxon>Triparmaceae</taxon>
        <taxon>Tetraparma</taxon>
    </lineage>
</organism>
<keyword evidence="6 7" id="KW-0012">Acyltransferase</keyword>
<evidence type="ECO:0000259" key="9">
    <source>
        <dbReference type="SMART" id="SM00563"/>
    </source>
</evidence>
<keyword evidence="8" id="KW-1133">Transmembrane helix</keyword>
<comment type="caution">
    <text evidence="10">The sequence shown here is derived from an EMBL/GenBank/DDBJ whole genome shotgun (WGS) entry which is preliminary data.</text>
</comment>
<proteinExistence type="inferred from homology"/>
<keyword evidence="7" id="KW-1208">Phospholipid metabolism</keyword>
<dbReference type="SUPFAM" id="SSF69593">
    <property type="entry name" value="Glycerol-3-phosphate (1)-acyltransferase"/>
    <property type="match status" value="1"/>
</dbReference>
<dbReference type="Pfam" id="PF01553">
    <property type="entry name" value="Acyltransferase"/>
    <property type="match status" value="1"/>
</dbReference>
<keyword evidence="8" id="KW-0472">Membrane</keyword>
<evidence type="ECO:0000256" key="5">
    <source>
        <dbReference type="ARBA" id="ARBA00023098"/>
    </source>
</evidence>
<keyword evidence="3 7" id="KW-0444">Lipid biosynthesis</keyword>
<accession>A0ABQ6M6Z8</accession>
<dbReference type="PANTHER" id="PTHR10434">
    <property type="entry name" value="1-ACYL-SN-GLYCEROL-3-PHOSPHATE ACYLTRANSFERASE"/>
    <property type="match status" value="1"/>
</dbReference>
<keyword evidence="11" id="KW-1185">Reference proteome</keyword>
<name>A0ABQ6M6Z8_9STRA</name>
<evidence type="ECO:0000256" key="2">
    <source>
        <dbReference type="ARBA" id="ARBA00008655"/>
    </source>
</evidence>
<evidence type="ECO:0000313" key="10">
    <source>
        <dbReference type="EMBL" id="GMI20804.1"/>
    </source>
</evidence>
<dbReference type="SMART" id="SM00563">
    <property type="entry name" value="PlsC"/>
    <property type="match status" value="1"/>
</dbReference>
<comment type="pathway">
    <text evidence="1">Lipid metabolism.</text>
</comment>
<comment type="domain">
    <text evidence="7">The HXXXXD motif is essential for acyltransferase activity and may constitute the binding site for the phosphate moiety of the glycerol-3-phosphate.</text>
</comment>
<evidence type="ECO:0000256" key="8">
    <source>
        <dbReference type="SAM" id="Phobius"/>
    </source>
</evidence>
<dbReference type="CDD" id="cd07989">
    <property type="entry name" value="LPLAT_AGPAT-like"/>
    <property type="match status" value="1"/>
</dbReference>
<keyword evidence="4 7" id="KW-0808">Transferase</keyword>
<comment type="similarity">
    <text evidence="2 7">Belongs to the 1-acyl-sn-glycerol-3-phosphate acyltransferase family.</text>
</comment>
<gene>
    <name evidence="10" type="ORF">TeGR_g1266</name>
</gene>
<evidence type="ECO:0000256" key="6">
    <source>
        <dbReference type="ARBA" id="ARBA00023315"/>
    </source>
</evidence>
<evidence type="ECO:0000256" key="7">
    <source>
        <dbReference type="RuleBase" id="RU361267"/>
    </source>
</evidence>
<keyword evidence="8" id="KW-0812">Transmembrane</keyword>
<dbReference type="NCBIfam" id="TIGR00530">
    <property type="entry name" value="AGP_acyltrn"/>
    <property type="match status" value="1"/>
</dbReference>
<evidence type="ECO:0000313" key="11">
    <source>
        <dbReference type="Proteomes" id="UP001165060"/>
    </source>
</evidence>
<dbReference type="EMBL" id="BRYB01003797">
    <property type="protein sequence ID" value="GMI20804.1"/>
    <property type="molecule type" value="Genomic_DNA"/>
</dbReference>
<evidence type="ECO:0000256" key="4">
    <source>
        <dbReference type="ARBA" id="ARBA00022679"/>
    </source>
</evidence>
<reference evidence="10 11" key="1">
    <citation type="journal article" date="2023" name="Commun. Biol.">
        <title>Genome analysis of Parmales, the sister group of diatoms, reveals the evolutionary specialization of diatoms from phago-mixotrophs to photoautotrophs.</title>
        <authorList>
            <person name="Ban H."/>
            <person name="Sato S."/>
            <person name="Yoshikawa S."/>
            <person name="Yamada K."/>
            <person name="Nakamura Y."/>
            <person name="Ichinomiya M."/>
            <person name="Sato N."/>
            <person name="Blanc-Mathieu R."/>
            <person name="Endo H."/>
            <person name="Kuwata A."/>
            <person name="Ogata H."/>
        </authorList>
    </citation>
    <scope>NUCLEOTIDE SEQUENCE [LARGE SCALE GENOMIC DNA]</scope>
</reference>
<protein>
    <recommendedName>
        <fullName evidence="7">1-acyl-sn-glycerol-3-phosphate acyltransferase</fullName>
        <ecNumber evidence="7">2.3.1.51</ecNumber>
    </recommendedName>
</protein>
<feature type="domain" description="Phospholipid/glycerol acyltransferase" evidence="9">
    <location>
        <begin position="122"/>
        <end position="237"/>
    </location>
</feature>
<dbReference type="PANTHER" id="PTHR10434:SF64">
    <property type="entry name" value="1-ACYL-SN-GLYCEROL-3-PHOSPHATE ACYLTRANSFERASE-RELATED"/>
    <property type="match status" value="1"/>
</dbReference>
<keyword evidence="5 7" id="KW-0443">Lipid metabolism</keyword>
<evidence type="ECO:0000256" key="1">
    <source>
        <dbReference type="ARBA" id="ARBA00005189"/>
    </source>
</evidence>
<comment type="catalytic activity">
    <reaction evidence="7">
        <text>a 1-acyl-sn-glycero-3-phosphate + an acyl-CoA = a 1,2-diacyl-sn-glycero-3-phosphate + CoA</text>
        <dbReference type="Rhea" id="RHEA:19709"/>
        <dbReference type="ChEBI" id="CHEBI:57287"/>
        <dbReference type="ChEBI" id="CHEBI:57970"/>
        <dbReference type="ChEBI" id="CHEBI:58342"/>
        <dbReference type="ChEBI" id="CHEBI:58608"/>
        <dbReference type="EC" id="2.3.1.51"/>
    </reaction>
</comment>
<sequence>MAKMLLLGLCVLRFSVKLPKVGRLNLYGLYYGLTSIFLGLIWTVANTAVWAAYGVVRRLLRITSFDANRHIPLFFAHCWGVALLRLTGCYPKITVRPGAPSPTKFFSAASPIETSASPSTAVMYVGNHCSWMDIPYMGVAIGWRNYKIIAKKELTAVPILGQSIKLAGHVLVDRKNRRSQIATLKKGIATLQSNIPLCSFPEGTRSRTGRLMPFKRGSFSMAVKANAAVVPLSIVGAEKVMPTNWVMPLRPSSGVPGEIIVHPPISSVGKTEAELTEAVRRAIISGLPDQQRPVEA</sequence>
<dbReference type="EC" id="2.3.1.51" evidence="7"/>
<feature type="transmembrane region" description="Helical" evidence="8">
    <location>
        <begin position="27"/>
        <end position="53"/>
    </location>
</feature>
<dbReference type="InterPro" id="IPR004552">
    <property type="entry name" value="AGP_acyltrans"/>
</dbReference>